<keyword evidence="2" id="KW-0378">Hydrolase</keyword>
<dbReference type="PROSITE" id="PS51257">
    <property type="entry name" value="PROKAR_LIPOPROTEIN"/>
    <property type="match status" value="1"/>
</dbReference>
<dbReference type="InterPro" id="IPR036514">
    <property type="entry name" value="SGNH_hydro_sf"/>
</dbReference>
<organism evidence="2 3">
    <name type="scientific">Arenibacterium halophilum</name>
    <dbReference type="NCBI Taxonomy" id="2583821"/>
    <lineage>
        <taxon>Bacteria</taxon>
        <taxon>Pseudomonadati</taxon>
        <taxon>Pseudomonadota</taxon>
        <taxon>Alphaproteobacteria</taxon>
        <taxon>Rhodobacterales</taxon>
        <taxon>Paracoccaceae</taxon>
        <taxon>Arenibacterium</taxon>
    </lineage>
</organism>
<dbReference type="InterPro" id="IPR013830">
    <property type="entry name" value="SGNH_hydro"/>
</dbReference>
<reference evidence="2 3" key="1">
    <citation type="submission" date="2019-05" db="EMBL/GenBank/DDBJ databases">
        <title>Marivita sp. nov. isolated from sea sediment.</title>
        <authorList>
            <person name="Kim W."/>
        </authorList>
    </citation>
    <scope>NUCLEOTIDE SEQUENCE [LARGE SCALE GENOMIC DNA]</scope>
    <source>
        <strain evidence="2 3">CAU 1492</strain>
    </source>
</reference>
<dbReference type="EMBL" id="VCPC01000004">
    <property type="protein sequence ID" value="TMV10897.1"/>
    <property type="molecule type" value="Genomic_DNA"/>
</dbReference>
<gene>
    <name evidence="2" type="ORF">FGK64_16960</name>
</gene>
<dbReference type="Proteomes" id="UP001191082">
    <property type="component" value="Unassembled WGS sequence"/>
</dbReference>
<dbReference type="SUPFAM" id="SSF52266">
    <property type="entry name" value="SGNH hydrolase"/>
    <property type="match status" value="1"/>
</dbReference>
<protein>
    <submittedName>
        <fullName evidence="2">SGNH/GDSL hydrolase family protein</fullName>
    </submittedName>
</protein>
<evidence type="ECO:0000313" key="3">
    <source>
        <dbReference type="Proteomes" id="UP001191082"/>
    </source>
</evidence>
<evidence type="ECO:0000313" key="2">
    <source>
        <dbReference type="EMBL" id="TMV10897.1"/>
    </source>
</evidence>
<accession>A0ABY2X6Y4</accession>
<dbReference type="Gene3D" id="3.40.50.1110">
    <property type="entry name" value="SGNH hydrolase"/>
    <property type="match status" value="1"/>
</dbReference>
<dbReference type="CDD" id="cd00229">
    <property type="entry name" value="SGNH_hydrolase"/>
    <property type="match status" value="1"/>
</dbReference>
<dbReference type="Pfam" id="PF13472">
    <property type="entry name" value="Lipase_GDSL_2"/>
    <property type="match status" value="1"/>
</dbReference>
<comment type="caution">
    <text evidence="2">The sequence shown here is derived from an EMBL/GenBank/DDBJ whole genome shotgun (WGS) entry which is preliminary data.</text>
</comment>
<keyword evidence="3" id="KW-1185">Reference proteome</keyword>
<evidence type="ECO:0000259" key="1">
    <source>
        <dbReference type="Pfam" id="PF13472"/>
    </source>
</evidence>
<proteinExistence type="predicted"/>
<dbReference type="GO" id="GO:0016787">
    <property type="term" value="F:hydrolase activity"/>
    <property type="evidence" value="ECO:0007669"/>
    <property type="project" value="UniProtKB-KW"/>
</dbReference>
<feature type="domain" description="SGNH hydrolase-type esterase" evidence="1">
    <location>
        <begin position="29"/>
        <end position="211"/>
    </location>
</feature>
<name>A0ABY2X6Y4_9RHOB</name>
<sequence length="225" mass="23997">MKWAAGLMLALLGGCGEIQGTGEQARILAMGDSMLAWNGTAHQSVSFAIEQELGEPVVDRSVSGAHVLYALPVSGAMGMKISKQYVQGKWDWIVLNGGGNDMWLGCGCVRCDTRIDRMISADGKSGAIADHVAQLRATGAQVVYVGYLRSPGRNSPIEHCRDEGDKFDGRIARMAAADPGVHFISLADLVPYGDRSYHAFDMIHPSVKGSAAIGRRVARTIGAHD</sequence>